<name>F2ALL3_RHOBT</name>
<dbReference type="EMBL" id="AFAR01000030">
    <property type="protein sequence ID" value="EGF29427.1"/>
    <property type="molecule type" value="Genomic_DNA"/>
</dbReference>
<dbReference type="Proteomes" id="UP000006222">
    <property type="component" value="Unassembled WGS sequence"/>
</dbReference>
<evidence type="ECO:0000313" key="1">
    <source>
        <dbReference type="EMBL" id="EGF29427.1"/>
    </source>
</evidence>
<protein>
    <submittedName>
        <fullName evidence="1">Secreted protein</fullName>
    </submittedName>
</protein>
<dbReference type="AlphaFoldDB" id="F2ALL3"/>
<sequence>MIRKANVRPSNFKRAKTMFASSSGAFGDEQFNQSICCTKSFDQEIPKSVTA</sequence>
<accession>F2ALL3</accession>
<comment type="caution">
    <text evidence="1">The sequence shown here is derived from an EMBL/GenBank/DDBJ whole genome shotgun (WGS) entry which is preliminary data.</text>
</comment>
<organism evidence="1 2">
    <name type="scientific">Rhodopirellula baltica WH47</name>
    <dbReference type="NCBI Taxonomy" id="991778"/>
    <lineage>
        <taxon>Bacteria</taxon>
        <taxon>Pseudomonadati</taxon>
        <taxon>Planctomycetota</taxon>
        <taxon>Planctomycetia</taxon>
        <taxon>Pirellulales</taxon>
        <taxon>Pirellulaceae</taxon>
        <taxon>Rhodopirellula</taxon>
    </lineage>
</organism>
<proteinExistence type="predicted"/>
<reference evidence="1 2" key="1">
    <citation type="journal article" date="2013" name="Mar. Genomics">
        <title>Expression of sulfatases in Rhodopirellula baltica and the diversity of sulfatases in the genus Rhodopirellula.</title>
        <authorList>
            <person name="Wegner C.E."/>
            <person name="Richter-Heitmann T."/>
            <person name="Klindworth A."/>
            <person name="Klockow C."/>
            <person name="Richter M."/>
            <person name="Achstetter T."/>
            <person name="Glockner F.O."/>
            <person name="Harder J."/>
        </authorList>
    </citation>
    <scope>NUCLEOTIDE SEQUENCE [LARGE SCALE GENOMIC DNA]</scope>
    <source>
        <strain evidence="1 2">WH47</strain>
    </source>
</reference>
<dbReference type="PATRIC" id="fig|991778.3.peg.580"/>
<gene>
    <name evidence="1" type="ORF">RBWH47_03461</name>
</gene>
<evidence type="ECO:0000313" key="2">
    <source>
        <dbReference type="Proteomes" id="UP000006222"/>
    </source>
</evidence>